<protein>
    <recommendedName>
        <fullName evidence="1">Orc1-like AAA ATPase domain-containing protein</fullName>
    </recommendedName>
</protein>
<accession>A0A1I5N5X3</accession>
<feature type="domain" description="Orc1-like AAA ATPase" evidence="1">
    <location>
        <begin position="2"/>
        <end position="125"/>
    </location>
</feature>
<evidence type="ECO:0000313" key="2">
    <source>
        <dbReference type="EMBL" id="SFP17120.1"/>
    </source>
</evidence>
<gene>
    <name evidence="2" type="ORF">SAMN04489713_11226</name>
</gene>
<dbReference type="Proteomes" id="UP000183413">
    <property type="component" value="Unassembled WGS sequence"/>
</dbReference>
<proteinExistence type="predicted"/>
<dbReference type="EMBL" id="FOVH01000012">
    <property type="protein sequence ID" value="SFP17120.1"/>
    <property type="molecule type" value="Genomic_DNA"/>
</dbReference>
<dbReference type="InterPro" id="IPR027417">
    <property type="entry name" value="P-loop_NTPase"/>
</dbReference>
<reference evidence="2 3" key="1">
    <citation type="submission" date="2016-10" db="EMBL/GenBank/DDBJ databases">
        <authorList>
            <person name="de Groot N.N."/>
        </authorList>
    </citation>
    <scope>NUCLEOTIDE SEQUENCE [LARGE SCALE GENOMIC DNA]</scope>
    <source>
        <strain evidence="2 3">DSM 43067</strain>
    </source>
</reference>
<dbReference type="AlphaFoldDB" id="A0A1I5N5X3"/>
<keyword evidence="3" id="KW-1185">Reference proteome</keyword>
<dbReference type="RefSeq" id="WP_075022985.1">
    <property type="nucleotide sequence ID" value="NZ_FOVH01000012.1"/>
</dbReference>
<organism evidence="2 3">
    <name type="scientific">Actinomadura madurae</name>
    <dbReference type="NCBI Taxonomy" id="1993"/>
    <lineage>
        <taxon>Bacteria</taxon>
        <taxon>Bacillati</taxon>
        <taxon>Actinomycetota</taxon>
        <taxon>Actinomycetes</taxon>
        <taxon>Streptosporangiales</taxon>
        <taxon>Thermomonosporaceae</taxon>
        <taxon>Actinomadura</taxon>
    </lineage>
</organism>
<dbReference type="InParanoid" id="A0A1I5N5X3"/>
<evidence type="ECO:0000259" key="1">
    <source>
        <dbReference type="Pfam" id="PF13191"/>
    </source>
</evidence>
<sequence length="472" mass="50987">MFIGRKTELALLAKRLQRVTTTGTGTAVALRGRRQVGKSRLVQEFCDRAAVPYVFSTATKGASPIEAVAAFLRDLKESALPDDPELVPLLENGSWPDAFRVLATALPDTPSIVVLDELPWLAEQDPVFDGALQTGWDRLLSSKPVLLLLLGSDLHMMERLTAYDRPFYGRADTLVLGPLNPADTGEALGLDAADAVDAHLVSGGLPGIVRTWPHGTPALDFLRAECADPAAALFSVPEASLLAEFPNPDISRRVLEAIGSGDRTHANIAATAGNRDAALPSGTLSPLLRRLTTEKNVLAVDEPLSTRPGKPALYRITDSNLRLYLAALRAAHEQARRGRPEAGFRLVERRWTSWRGRAVEPLVRQAMERADLPWPDAEAVGGWWNRRFDPEIDLIGADRAPVANRILFAGSIKWLGTPFDSHDLAALRRAAVHVPGLDPATTALAAVSLSGGNTDGLDLLWTPEDVIAAWKG</sequence>
<dbReference type="Pfam" id="PF13191">
    <property type="entry name" value="AAA_16"/>
    <property type="match status" value="1"/>
</dbReference>
<dbReference type="Gene3D" id="3.40.50.300">
    <property type="entry name" value="P-loop containing nucleotide triphosphate hydrolases"/>
    <property type="match status" value="1"/>
</dbReference>
<dbReference type="PANTHER" id="PTHR34704">
    <property type="entry name" value="ATPASE"/>
    <property type="match status" value="1"/>
</dbReference>
<dbReference type="PANTHER" id="PTHR34704:SF1">
    <property type="entry name" value="ATPASE"/>
    <property type="match status" value="1"/>
</dbReference>
<name>A0A1I5N5X3_9ACTN</name>
<evidence type="ECO:0000313" key="3">
    <source>
        <dbReference type="Proteomes" id="UP000183413"/>
    </source>
</evidence>
<dbReference type="eggNOG" id="COG1672">
    <property type="taxonomic scope" value="Bacteria"/>
</dbReference>
<dbReference type="STRING" id="1993.SAMN04489713_11226"/>
<dbReference type="InterPro" id="IPR041664">
    <property type="entry name" value="AAA_16"/>
</dbReference>
<dbReference type="SUPFAM" id="SSF52540">
    <property type="entry name" value="P-loop containing nucleoside triphosphate hydrolases"/>
    <property type="match status" value="1"/>
</dbReference>